<dbReference type="Gene3D" id="1.10.3560.10">
    <property type="entry name" value="yst0336 like domain"/>
    <property type="match status" value="1"/>
</dbReference>
<reference evidence="2" key="1">
    <citation type="submission" date="2025-08" db="UniProtKB">
        <authorList>
            <consortium name="Ensembl"/>
        </authorList>
    </citation>
    <scope>IDENTIFICATION</scope>
</reference>
<dbReference type="OMA" id="PDVEMAW"/>
<name>A0A8D2ITP4_VARKO</name>
<dbReference type="AlphaFoldDB" id="A0A8D2ITP4"/>
<dbReference type="PANTHER" id="PTHR13410">
    <property type="entry name" value="PROTEIN PBDC1"/>
    <property type="match status" value="1"/>
</dbReference>
<dbReference type="Pfam" id="PF04669">
    <property type="entry name" value="PBDC1"/>
    <property type="match status" value="1"/>
</dbReference>
<dbReference type="InterPro" id="IPR021148">
    <property type="entry name" value="Polysacc_synth_dom"/>
</dbReference>
<dbReference type="Ensembl" id="ENSVKKT00000004668.1">
    <property type="protein sequence ID" value="ENSVKKP00000004542.1"/>
    <property type="gene ID" value="ENSVKKG00000003391.1"/>
</dbReference>
<dbReference type="Proteomes" id="UP000694545">
    <property type="component" value="Unplaced"/>
</dbReference>
<reference evidence="2" key="2">
    <citation type="submission" date="2025-09" db="UniProtKB">
        <authorList>
            <consortium name="Ensembl"/>
        </authorList>
    </citation>
    <scope>IDENTIFICATION</scope>
</reference>
<dbReference type="PANTHER" id="PTHR13410:SF9">
    <property type="entry name" value="PROTEIN PBDC1"/>
    <property type="match status" value="1"/>
</dbReference>
<evidence type="ECO:0000313" key="2">
    <source>
        <dbReference type="Ensembl" id="ENSVKKP00000004542.1"/>
    </source>
</evidence>
<dbReference type="InterPro" id="IPR023139">
    <property type="entry name" value="PBDC1-like_dom_sf"/>
</dbReference>
<sequence length="145" mass="16361">QRDASDPEEEVEGQTSAAALSLLAEAFRNDPLVEVAWAAKAYQSAQVYFNLISSIDPEFLKLTKVDDQFYSEFWKDFPDLQIGVLDPEDLKSGPAKKKWHPFCLWVDEVVEDFNYILKDSCACGIPFTVYAQGLPQPPAHFLLTD</sequence>
<dbReference type="InterPro" id="IPR008476">
    <property type="entry name" value="PBDC1_metazoa/fungi"/>
</dbReference>
<organism evidence="2 3">
    <name type="scientific">Varanus komodoensis</name>
    <name type="common">Komodo dragon</name>
    <dbReference type="NCBI Taxonomy" id="61221"/>
    <lineage>
        <taxon>Eukaryota</taxon>
        <taxon>Metazoa</taxon>
        <taxon>Chordata</taxon>
        <taxon>Craniata</taxon>
        <taxon>Vertebrata</taxon>
        <taxon>Euteleostomi</taxon>
        <taxon>Lepidosauria</taxon>
        <taxon>Squamata</taxon>
        <taxon>Bifurcata</taxon>
        <taxon>Unidentata</taxon>
        <taxon>Episquamata</taxon>
        <taxon>Toxicofera</taxon>
        <taxon>Anguimorpha</taxon>
        <taxon>Paleoanguimorpha</taxon>
        <taxon>Varanoidea</taxon>
        <taxon>Varanidae</taxon>
        <taxon>Varanus</taxon>
    </lineage>
</organism>
<accession>A0A8D2ITP4</accession>
<proteinExistence type="predicted"/>
<keyword evidence="3" id="KW-1185">Reference proteome</keyword>
<protein>
    <recommendedName>
        <fullName evidence="1">Polysaccharide biosynthesis domain-containing protein</fullName>
    </recommendedName>
</protein>
<dbReference type="GO" id="GO:0005737">
    <property type="term" value="C:cytoplasm"/>
    <property type="evidence" value="ECO:0007669"/>
    <property type="project" value="TreeGrafter"/>
</dbReference>
<feature type="domain" description="Polysaccharide biosynthesis" evidence="1">
    <location>
        <begin position="33"/>
        <end position="115"/>
    </location>
</feature>
<evidence type="ECO:0000313" key="3">
    <source>
        <dbReference type="Proteomes" id="UP000694545"/>
    </source>
</evidence>
<evidence type="ECO:0000259" key="1">
    <source>
        <dbReference type="Pfam" id="PF04669"/>
    </source>
</evidence>